<keyword evidence="8" id="KW-0624">Polysaccharide degradation</keyword>
<organism evidence="10 11">
    <name type="scientific">Deinococcus roseus</name>
    <dbReference type="NCBI Taxonomy" id="392414"/>
    <lineage>
        <taxon>Bacteria</taxon>
        <taxon>Thermotogati</taxon>
        <taxon>Deinococcota</taxon>
        <taxon>Deinococci</taxon>
        <taxon>Deinococcales</taxon>
        <taxon>Deinococcaceae</taxon>
        <taxon>Deinococcus</taxon>
    </lineage>
</organism>
<keyword evidence="7 9" id="KW-0326">Glycosidase</keyword>
<dbReference type="PANTHER" id="PTHR10353">
    <property type="entry name" value="GLYCOSYL HYDROLASE"/>
    <property type="match status" value="1"/>
</dbReference>
<evidence type="ECO:0000313" key="10">
    <source>
        <dbReference type="EMBL" id="GGJ57093.1"/>
    </source>
</evidence>
<dbReference type="InterPro" id="IPR017853">
    <property type="entry name" value="GH"/>
</dbReference>
<evidence type="ECO:0000313" key="11">
    <source>
        <dbReference type="Proteomes" id="UP000632222"/>
    </source>
</evidence>
<comment type="similarity">
    <text evidence="2 9">Belongs to the glycosyl hydrolase 1 family.</text>
</comment>
<evidence type="ECO:0000256" key="9">
    <source>
        <dbReference type="RuleBase" id="RU361175"/>
    </source>
</evidence>
<accession>A0ABQ2DGM5</accession>
<dbReference type="Proteomes" id="UP000632222">
    <property type="component" value="Unassembled WGS sequence"/>
</dbReference>
<dbReference type="PRINTS" id="PR00131">
    <property type="entry name" value="GLHYDRLASE1"/>
</dbReference>
<evidence type="ECO:0000256" key="2">
    <source>
        <dbReference type="ARBA" id="ARBA00010838"/>
    </source>
</evidence>
<evidence type="ECO:0000256" key="6">
    <source>
        <dbReference type="ARBA" id="ARBA00023277"/>
    </source>
</evidence>
<evidence type="ECO:0000256" key="3">
    <source>
        <dbReference type="ARBA" id="ARBA00012744"/>
    </source>
</evidence>
<dbReference type="SUPFAM" id="SSF51445">
    <property type="entry name" value="(Trans)glycosidases"/>
    <property type="match status" value="1"/>
</dbReference>
<evidence type="ECO:0000256" key="4">
    <source>
        <dbReference type="ARBA" id="ARBA00022801"/>
    </source>
</evidence>
<protein>
    <recommendedName>
        <fullName evidence="3 9">Beta-glucosidase</fullName>
        <ecNumber evidence="3 9">3.2.1.21</ecNumber>
    </recommendedName>
</protein>
<keyword evidence="5" id="KW-0136">Cellulose degradation</keyword>
<keyword evidence="6" id="KW-0119">Carbohydrate metabolism</keyword>
<keyword evidence="11" id="KW-1185">Reference proteome</keyword>
<reference evidence="11" key="1">
    <citation type="journal article" date="2019" name="Int. J. Syst. Evol. Microbiol.">
        <title>The Global Catalogue of Microorganisms (GCM) 10K type strain sequencing project: providing services to taxonomists for standard genome sequencing and annotation.</title>
        <authorList>
            <consortium name="The Broad Institute Genomics Platform"/>
            <consortium name="The Broad Institute Genome Sequencing Center for Infectious Disease"/>
            <person name="Wu L."/>
            <person name="Ma J."/>
        </authorList>
    </citation>
    <scope>NUCLEOTIDE SEQUENCE [LARGE SCALE GENOMIC DNA]</scope>
    <source>
        <strain evidence="11">JCM 14370</strain>
    </source>
</reference>
<dbReference type="PANTHER" id="PTHR10353:SF36">
    <property type="entry name" value="LP05116P"/>
    <property type="match status" value="1"/>
</dbReference>
<comment type="caution">
    <text evidence="10">The sequence shown here is derived from an EMBL/GenBank/DDBJ whole genome shotgun (WGS) entry which is preliminary data.</text>
</comment>
<dbReference type="EMBL" id="BMOD01000037">
    <property type="protein sequence ID" value="GGJ57093.1"/>
    <property type="molecule type" value="Genomic_DNA"/>
</dbReference>
<keyword evidence="4 9" id="KW-0378">Hydrolase</keyword>
<dbReference type="PROSITE" id="PS00653">
    <property type="entry name" value="GLYCOSYL_HYDROL_F1_2"/>
    <property type="match status" value="1"/>
</dbReference>
<proteinExistence type="inferred from homology"/>
<dbReference type="NCBIfam" id="TIGR03356">
    <property type="entry name" value="BGL"/>
    <property type="match status" value="1"/>
</dbReference>
<dbReference type="InterPro" id="IPR001360">
    <property type="entry name" value="Glyco_hydro_1"/>
</dbReference>
<comment type="catalytic activity">
    <reaction evidence="1 9">
        <text>Hydrolysis of terminal, non-reducing beta-D-glucosyl residues with release of beta-D-glucose.</text>
        <dbReference type="EC" id="3.2.1.21"/>
    </reaction>
</comment>
<dbReference type="InterPro" id="IPR017736">
    <property type="entry name" value="Glyco_hydro_1_beta-glucosidase"/>
</dbReference>
<sequence>MTLSREQFPADFRWGSATSSYQIEGAAFTDGKGKSIWDTFSHTPGNIKNAETGDVACDHYHLWEQDLDLMQDLGLNSYRFSISWPRVLPEGQGRINSKGLDFYDRLIDGLLQRNIDPFVTLYHWDLPQALQDQGGWVNRDTAHHFAEYADVVSQKLGDRVSHWITHNEPFCTSMLGHLFGVHAPGLRDQKFALQALHHVYLSHGLAVPLLRKNSKPDAQVGITLSLHPVYPFSDSPEDLAAVRRHDGFRNRWFLDPLYGKGYPWDTWALYGDQVPDVQEGDLQTIAAKMDFLGVNYYYREVVKHQTGAGVFEVEEVHLPDVKRTHFGWEVFPEGLTTLLERVHAEYRPEKLYITENGSTFQDEWVNGKVLDTDRQQFFAAHLQECLQVLQKGLPLKGYFAWSLLDNFEWAEGFDKRFGMVHVDFETQKRTLKHSGEWFMDFLRVGVVH</sequence>
<dbReference type="InterPro" id="IPR033132">
    <property type="entry name" value="GH_1_N_CS"/>
</dbReference>
<dbReference type="Gene3D" id="3.20.20.80">
    <property type="entry name" value="Glycosidases"/>
    <property type="match status" value="1"/>
</dbReference>
<evidence type="ECO:0000256" key="1">
    <source>
        <dbReference type="ARBA" id="ARBA00000448"/>
    </source>
</evidence>
<gene>
    <name evidence="10" type="ORF">GCM10008938_49000</name>
</gene>
<name>A0ABQ2DGM5_9DEIO</name>
<evidence type="ECO:0000256" key="7">
    <source>
        <dbReference type="ARBA" id="ARBA00023295"/>
    </source>
</evidence>
<dbReference type="RefSeq" id="WP_189008571.1">
    <property type="nucleotide sequence ID" value="NZ_BMOD01000037.1"/>
</dbReference>
<dbReference type="EC" id="3.2.1.21" evidence="3 9"/>
<evidence type="ECO:0000256" key="8">
    <source>
        <dbReference type="ARBA" id="ARBA00023326"/>
    </source>
</evidence>
<dbReference type="Pfam" id="PF00232">
    <property type="entry name" value="Glyco_hydro_1"/>
    <property type="match status" value="1"/>
</dbReference>
<evidence type="ECO:0000256" key="5">
    <source>
        <dbReference type="ARBA" id="ARBA00023001"/>
    </source>
</evidence>